<dbReference type="NCBIfam" id="TIGR01999">
    <property type="entry name" value="iscU"/>
    <property type="match status" value="1"/>
</dbReference>
<name>A0A8C5HHF9_GOUWI</name>
<evidence type="ECO:0000313" key="10">
    <source>
        <dbReference type="Proteomes" id="UP000694680"/>
    </source>
</evidence>
<keyword evidence="3" id="KW-0408">Iron</keyword>
<evidence type="ECO:0000313" key="9">
    <source>
        <dbReference type="Ensembl" id="ENSGWIP00000045447.1"/>
    </source>
</evidence>
<dbReference type="Ensembl" id="ENSGWIT00000049216.1">
    <property type="protein sequence ID" value="ENSGWIP00000045447.1"/>
    <property type="gene ID" value="ENSGWIG00000022517.1"/>
</dbReference>
<organism evidence="9 10">
    <name type="scientific">Gouania willdenowi</name>
    <name type="common">Blunt-snouted clingfish</name>
    <name type="synonym">Lepadogaster willdenowi</name>
    <dbReference type="NCBI Taxonomy" id="441366"/>
    <lineage>
        <taxon>Eukaryota</taxon>
        <taxon>Metazoa</taxon>
        <taxon>Chordata</taxon>
        <taxon>Craniata</taxon>
        <taxon>Vertebrata</taxon>
        <taxon>Euteleostomi</taxon>
        <taxon>Actinopterygii</taxon>
        <taxon>Neopterygii</taxon>
        <taxon>Teleostei</taxon>
        <taxon>Neoteleostei</taxon>
        <taxon>Acanthomorphata</taxon>
        <taxon>Ovalentaria</taxon>
        <taxon>Blenniimorphae</taxon>
        <taxon>Blenniiformes</taxon>
        <taxon>Gobiesocoidei</taxon>
        <taxon>Gobiesocidae</taxon>
        <taxon>Gobiesocinae</taxon>
        <taxon>Gouania</taxon>
    </lineage>
</organism>
<evidence type="ECO:0000256" key="4">
    <source>
        <dbReference type="ARBA" id="ARBA00069498"/>
    </source>
</evidence>
<evidence type="ECO:0000256" key="2">
    <source>
        <dbReference type="ARBA" id="ARBA00022723"/>
    </source>
</evidence>
<dbReference type="InterPro" id="IPR011339">
    <property type="entry name" value="ISCU"/>
</dbReference>
<proteinExistence type="inferred from homology"/>
<sequence>MAGGLARKCGSALWSLTRRLSAPEFFTQCCYHSKVLDHYENPRNVGSLDKTSKNVGTGLVGAPACGDVMKLQIEVDDQGKIVDARFKTFGCGSAIASSSLATEWIKGKTVDEALMIKNTDIAQELCLPPVKLHCSMLAEDAIKSALANYRFKQNSGQQGAGQTSSETKPSET</sequence>
<protein>
    <recommendedName>
        <fullName evidence="4">Iron-sulfur cluster assembly enzyme ISCU</fullName>
    </recommendedName>
    <alternativeName>
        <fullName evidence="6">NifU-like N-terminal domain-containing protein</fullName>
    </alternativeName>
    <alternativeName>
        <fullName evidence="5">NifU-like protein</fullName>
    </alternativeName>
</protein>
<accession>A0A8C5HHF9</accession>
<evidence type="ECO:0000256" key="5">
    <source>
        <dbReference type="ARBA" id="ARBA00075306"/>
    </source>
</evidence>
<evidence type="ECO:0000259" key="8">
    <source>
        <dbReference type="Pfam" id="PF01592"/>
    </source>
</evidence>
<dbReference type="Proteomes" id="UP000694680">
    <property type="component" value="Chromosome 12"/>
</dbReference>
<dbReference type="GO" id="GO:0099128">
    <property type="term" value="C:mitochondrial [2Fe-2S] assembly complex"/>
    <property type="evidence" value="ECO:0007669"/>
    <property type="project" value="UniProtKB-ARBA"/>
</dbReference>
<dbReference type="GO" id="GO:0051536">
    <property type="term" value="F:iron-sulfur cluster binding"/>
    <property type="evidence" value="ECO:0007669"/>
    <property type="project" value="UniProtKB-UniRule"/>
</dbReference>
<evidence type="ECO:0000256" key="1">
    <source>
        <dbReference type="ARBA" id="ARBA00006420"/>
    </source>
</evidence>
<evidence type="ECO:0000256" key="7">
    <source>
        <dbReference type="RuleBase" id="RU362089"/>
    </source>
</evidence>
<dbReference type="SUPFAM" id="SSF82649">
    <property type="entry name" value="SufE/NifU"/>
    <property type="match status" value="1"/>
</dbReference>
<reference evidence="9" key="1">
    <citation type="submission" date="2020-06" db="EMBL/GenBank/DDBJ databases">
        <authorList>
            <consortium name="Wellcome Sanger Institute Data Sharing"/>
        </authorList>
    </citation>
    <scope>NUCLEOTIDE SEQUENCE [LARGE SCALE GENOMIC DNA]</scope>
</reference>
<reference evidence="9" key="3">
    <citation type="submission" date="2025-09" db="UniProtKB">
        <authorList>
            <consortium name="Ensembl"/>
        </authorList>
    </citation>
    <scope>IDENTIFICATION</scope>
</reference>
<dbReference type="AlphaFoldDB" id="A0A8C5HHF9"/>
<feature type="domain" description="NIF system FeS cluster assembly NifU N-terminal" evidence="8">
    <location>
        <begin position="31"/>
        <end position="154"/>
    </location>
</feature>
<dbReference type="Gene3D" id="3.90.1010.10">
    <property type="match status" value="1"/>
</dbReference>
<dbReference type="FunFam" id="3.90.1010.10:FF:000008">
    <property type="entry name" value="Iron-sulfur cluster assembly enzyme"/>
    <property type="match status" value="1"/>
</dbReference>
<dbReference type="PANTHER" id="PTHR10093">
    <property type="entry name" value="IRON-SULFUR CLUSTER ASSEMBLY ENZYME NIFU HOMOLOG"/>
    <property type="match status" value="1"/>
</dbReference>
<evidence type="ECO:0000256" key="6">
    <source>
        <dbReference type="ARBA" id="ARBA00077466"/>
    </source>
</evidence>
<dbReference type="InterPro" id="IPR002871">
    <property type="entry name" value="NIF_FeS_clus_asmbl_NifU_N"/>
</dbReference>
<comment type="similarity">
    <text evidence="1 7">Belongs to the NifU family.</text>
</comment>
<keyword evidence="2" id="KW-0479">Metal-binding</keyword>
<reference evidence="9" key="2">
    <citation type="submission" date="2025-08" db="UniProtKB">
        <authorList>
            <consortium name="Ensembl"/>
        </authorList>
    </citation>
    <scope>IDENTIFICATION</scope>
</reference>
<dbReference type="Pfam" id="PF01592">
    <property type="entry name" value="NifU_N"/>
    <property type="match status" value="1"/>
</dbReference>
<evidence type="ECO:0000256" key="3">
    <source>
        <dbReference type="ARBA" id="ARBA00023004"/>
    </source>
</evidence>
<keyword evidence="10" id="KW-1185">Reference proteome</keyword>
<dbReference type="GO" id="GO:0044572">
    <property type="term" value="P:[4Fe-4S] cluster assembly"/>
    <property type="evidence" value="ECO:0007669"/>
    <property type="project" value="UniProtKB-ARBA"/>
</dbReference>
<dbReference type="GO" id="GO:0005506">
    <property type="term" value="F:iron ion binding"/>
    <property type="evidence" value="ECO:0007669"/>
    <property type="project" value="UniProtKB-UniRule"/>
</dbReference>
<dbReference type="CDD" id="cd06664">
    <property type="entry name" value="IscU_like"/>
    <property type="match status" value="1"/>
</dbReference>